<protein>
    <submittedName>
        <fullName evidence="1">Uncharacterized protein</fullName>
    </submittedName>
</protein>
<comment type="caution">
    <text evidence="1">The sequence shown here is derived from an EMBL/GenBank/DDBJ whole genome shotgun (WGS) entry which is preliminary data.</text>
</comment>
<gene>
    <name evidence="1" type="ORF">Scep_016610</name>
</gene>
<dbReference type="EMBL" id="JBBNAG010000007">
    <property type="protein sequence ID" value="KAK9118517.1"/>
    <property type="molecule type" value="Genomic_DNA"/>
</dbReference>
<name>A0AAP0IPW6_9MAGN</name>
<keyword evidence="2" id="KW-1185">Reference proteome</keyword>
<evidence type="ECO:0000313" key="2">
    <source>
        <dbReference type="Proteomes" id="UP001419268"/>
    </source>
</evidence>
<accession>A0AAP0IPW6</accession>
<reference evidence="1 2" key="1">
    <citation type="submission" date="2024-01" db="EMBL/GenBank/DDBJ databases">
        <title>Genome assemblies of Stephania.</title>
        <authorList>
            <person name="Yang L."/>
        </authorList>
    </citation>
    <scope>NUCLEOTIDE SEQUENCE [LARGE SCALE GENOMIC DNA]</scope>
    <source>
        <strain evidence="1">JXDWG</strain>
        <tissue evidence="1">Leaf</tissue>
    </source>
</reference>
<organism evidence="1 2">
    <name type="scientific">Stephania cephalantha</name>
    <dbReference type="NCBI Taxonomy" id="152367"/>
    <lineage>
        <taxon>Eukaryota</taxon>
        <taxon>Viridiplantae</taxon>
        <taxon>Streptophyta</taxon>
        <taxon>Embryophyta</taxon>
        <taxon>Tracheophyta</taxon>
        <taxon>Spermatophyta</taxon>
        <taxon>Magnoliopsida</taxon>
        <taxon>Ranunculales</taxon>
        <taxon>Menispermaceae</taxon>
        <taxon>Menispermoideae</taxon>
        <taxon>Cissampelideae</taxon>
        <taxon>Stephania</taxon>
    </lineage>
</organism>
<proteinExistence type="predicted"/>
<evidence type="ECO:0000313" key="1">
    <source>
        <dbReference type="EMBL" id="KAK9118517.1"/>
    </source>
</evidence>
<dbReference type="AlphaFoldDB" id="A0AAP0IPW6"/>
<sequence length="184" mass="20702">MSEVNEVTLVEDYCSEMAEELEVFQIELEIIIALDEEEKNEMKIKLISERSEESLIEIEEDQPLVLVKPPTLPCIFVKPYKGVEPAHAQQRLSSRYCWIASGYISVRLPVIRTSSVSSLAHQLCHAALFHSLSLASMSQQQLSHPFTARHVSNASVLAQSVSATCPRTCNKLQQPPDRPQRPCQ</sequence>
<dbReference type="Proteomes" id="UP001419268">
    <property type="component" value="Unassembled WGS sequence"/>
</dbReference>